<feature type="region of interest" description="Disordered" evidence="1">
    <location>
        <begin position="36"/>
        <end position="62"/>
    </location>
</feature>
<feature type="compositionally biased region" description="Low complexity" evidence="1">
    <location>
        <begin position="48"/>
        <end position="62"/>
    </location>
</feature>
<dbReference type="RefSeq" id="WP_141846677.1">
    <property type="nucleotide sequence ID" value="NZ_BAAAPR010000006.1"/>
</dbReference>
<proteinExistence type="predicted"/>
<reference evidence="3 4" key="1">
    <citation type="submission" date="2019-06" db="EMBL/GenBank/DDBJ databases">
        <title>Sequencing the genomes of 1000 actinobacteria strains.</title>
        <authorList>
            <person name="Klenk H.-P."/>
        </authorList>
    </citation>
    <scope>NUCLEOTIDE SEQUENCE [LARGE SCALE GENOMIC DNA]</scope>
    <source>
        <strain evidence="3 4">DSM 18607</strain>
    </source>
</reference>
<dbReference type="EMBL" id="VFMN01000001">
    <property type="protein sequence ID" value="TQJ07559.1"/>
    <property type="molecule type" value="Genomic_DNA"/>
</dbReference>
<dbReference type="Proteomes" id="UP000317893">
    <property type="component" value="Unassembled WGS sequence"/>
</dbReference>
<dbReference type="Pfam" id="PF10646">
    <property type="entry name" value="Germane"/>
    <property type="match status" value="1"/>
</dbReference>
<name>A0A542DWU1_9MICO</name>
<protein>
    <submittedName>
        <fullName evidence="3">Sporulation and spore germination protein</fullName>
    </submittedName>
</protein>
<evidence type="ECO:0000256" key="1">
    <source>
        <dbReference type="SAM" id="MobiDB-lite"/>
    </source>
</evidence>
<dbReference type="SMART" id="SM00909">
    <property type="entry name" value="Germane"/>
    <property type="match status" value="1"/>
</dbReference>
<sequence length="234" mass="23265">MSGASGAGPRTGRAAAGAAVVLTVALLAGGCGLPGDGRGQRVPPEQVPSGLLGPTSTSTTTPTFSTARASVYLVDDQQQLVPVAIGLDNAPVRPLLQDLLTRLAVGPSERDRARGLLTDLSPGTVLSLRSLEGGTATVQIISQQDPAPGRLPVAVAQVVLTATSVEGVERVQFVQADGQPQGVPVAQTGDLSTQPVTASEVAALVAPDSPPRVSVTPLPGDAPASAPATTTAGP</sequence>
<gene>
    <name evidence="3" type="ORF">FB458_0624</name>
</gene>
<accession>A0A542DWU1</accession>
<dbReference type="OrthoDB" id="3774064at2"/>
<evidence type="ECO:0000313" key="3">
    <source>
        <dbReference type="EMBL" id="TQJ07559.1"/>
    </source>
</evidence>
<dbReference type="AlphaFoldDB" id="A0A542DWU1"/>
<feature type="domain" description="GerMN" evidence="2">
    <location>
        <begin position="96"/>
        <end position="185"/>
    </location>
</feature>
<dbReference type="InterPro" id="IPR019606">
    <property type="entry name" value="GerMN"/>
</dbReference>
<keyword evidence="4" id="KW-1185">Reference proteome</keyword>
<evidence type="ECO:0000313" key="4">
    <source>
        <dbReference type="Proteomes" id="UP000317893"/>
    </source>
</evidence>
<feature type="region of interest" description="Disordered" evidence="1">
    <location>
        <begin position="207"/>
        <end position="234"/>
    </location>
</feature>
<comment type="caution">
    <text evidence="3">The sequence shown here is derived from an EMBL/GenBank/DDBJ whole genome shotgun (WGS) entry which is preliminary data.</text>
</comment>
<organism evidence="3 4">
    <name type="scientific">Lapillicoccus jejuensis</name>
    <dbReference type="NCBI Taxonomy" id="402171"/>
    <lineage>
        <taxon>Bacteria</taxon>
        <taxon>Bacillati</taxon>
        <taxon>Actinomycetota</taxon>
        <taxon>Actinomycetes</taxon>
        <taxon>Micrococcales</taxon>
        <taxon>Intrasporangiaceae</taxon>
        <taxon>Lapillicoccus</taxon>
    </lineage>
</organism>
<evidence type="ECO:0000259" key="2">
    <source>
        <dbReference type="SMART" id="SM00909"/>
    </source>
</evidence>
<feature type="compositionally biased region" description="Low complexity" evidence="1">
    <location>
        <begin position="222"/>
        <end position="234"/>
    </location>
</feature>